<evidence type="ECO:0000256" key="2">
    <source>
        <dbReference type="ARBA" id="ARBA00004123"/>
    </source>
</evidence>
<keyword evidence="10" id="KW-1185">Reference proteome</keyword>
<dbReference type="PANTHER" id="PTHR22930:SF269">
    <property type="entry name" value="NUCLEASE HARBI1-LIKE PROTEIN"/>
    <property type="match status" value="1"/>
</dbReference>
<dbReference type="GO" id="GO:0005634">
    <property type="term" value="C:nucleus"/>
    <property type="evidence" value="ECO:0007669"/>
    <property type="project" value="UniProtKB-SubCell"/>
</dbReference>
<reference evidence="9" key="1">
    <citation type="submission" date="2025-08" db="UniProtKB">
        <authorList>
            <consortium name="Ensembl"/>
        </authorList>
    </citation>
    <scope>IDENTIFICATION</scope>
</reference>
<evidence type="ECO:0000256" key="6">
    <source>
        <dbReference type="ARBA" id="ARBA00022801"/>
    </source>
</evidence>
<keyword evidence="7" id="KW-0539">Nucleus</keyword>
<evidence type="ECO:0000256" key="5">
    <source>
        <dbReference type="ARBA" id="ARBA00022723"/>
    </source>
</evidence>
<proteinExistence type="inferred from homology"/>
<dbReference type="Pfam" id="PF13359">
    <property type="entry name" value="DDE_Tnp_4"/>
    <property type="match status" value="1"/>
</dbReference>
<reference evidence="9" key="2">
    <citation type="submission" date="2025-09" db="UniProtKB">
        <authorList>
            <consortium name="Ensembl"/>
        </authorList>
    </citation>
    <scope>IDENTIFICATION</scope>
</reference>
<evidence type="ECO:0000313" key="10">
    <source>
        <dbReference type="Proteomes" id="UP000694523"/>
    </source>
</evidence>
<dbReference type="PANTHER" id="PTHR22930">
    <property type="match status" value="1"/>
</dbReference>
<evidence type="ECO:0000256" key="3">
    <source>
        <dbReference type="ARBA" id="ARBA00006958"/>
    </source>
</evidence>
<protein>
    <recommendedName>
        <fullName evidence="8">DDE Tnp4 domain-containing protein</fullName>
    </recommendedName>
</protein>
<comment type="similarity">
    <text evidence="3">Belongs to the HARBI1 family.</text>
</comment>
<keyword evidence="6" id="KW-0378">Hydrolase</keyword>
<evidence type="ECO:0000256" key="4">
    <source>
        <dbReference type="ARBA" id="ARBA00022722"/>
    </source>
</evidence>
<evidence type="ECO:0000259" key="8">
    <source>
        <dbReference type="Pfam" id="PF13359"/>
    </source>
</evidence>
<feature type="domain" description="DDE Tnp4" evidence="8">
    <location>
        <begin position="125"/>
        <end position="279"/>
    </location>
</feature>
<keyword evidence="4" id="KW-0540">Nuclease</keyword>
<evidence type="ECO:0000313" key="9">
    <source>
        <dbReference type="Ensembl" id="ENSNMLP00000006688.1"/>
    </source>
</evidence>
<name>A0A8C6WH76_9GOBI</name>
<dbReference type="GO" id="GO:0004518">
    <property type="term" value="F:nuclease activity"/>
    <property type="evidence" value="ECO:0007669"/>
    <property type="project" value="UniProtKB-KW"/>
</dbReference>
<evidence type="ECO:0000256" key="7">
    <source>
        <dbReference type="ARBA" id="ARBA00023242"/>
    </source>
</evidence>
<comment type="cofactor">
    <cofactor evidence="1">
        <name>a divalent metal cation</name>
        <dbReference type="ChEBI" id="CHEBI:60240"/>
    </cofactor>
</comment>
<dbReference type="Ensembl" id="ENSNMLT00000007634.1">
    <property type="protein sequence ID" value="ENSNMLP00000006688.1"/>
    <property type="gene ID" value="ENSNMLG00000004841.1"/>
</dbReference>
<dbReference type="InterPro" id="IPR027806">
    <property type="entry name" value="HARBI1_dom"/>
</dbReference>
<evidence type="ECO:0000256" key="1">
    <source>
        <dbReference type="ARBA" id="ARBA00001968"/>
    </source>
</evidence>
<comment type="subcellular location">
    <subcellularLocation>
        <location evidence="2">Nucleus</location>
    </subcellularLocation>
</comment>
<dbReference type="InterPro" id="IPR045249">
    <property type="entry name" value="HARBI1-like"/>
</dbReference>
<organism evidence="9 10">
    <name type="scientific">Neogobius melanostomus</name>
    <name type="common">round goby</name>
    <dbReference type="NCBI Taxonomy" id="47308"/>
    <lineage>
        <taxon>Eukaryota</taxon>
        <taxon>Metazoa</taxon>
        <taxon>Chordata</taxon>
        <taxon>Craniata</taxon>
        <taxon>Vertebrata</taxon>
        <taxon>Euteleostomi</taxon>
        <taxon>Actinopterygii</taxon>
        <taxon>Neopterygii</taxon>
        <taxon>Teleostei</taxon>
        <taxon>Neoteleostei</taxon>
        <taxon>Acanthomorphata</taxon>
        <taxon>Gobiaria</taxon>
        <taxon>Gobiiformes</taxon>
        <taxon>Gobioidei</taxon>
        <taxon>Gobiidae</taxon>
        <taxon>Benthophilinae</taxon>
        <taxon>Neogobiini</taxon>
        <taxon>Neogobius</taxon>
    </lineage>
</organism>
<dbReference type="Proteomes" id="UP000694523">
    <property type="component" value="Unplaced"/>
</dbReference>
<dbReference type="AlphaFoldDB" id="A0A8C6WH76"/>
<dbReference type="GO" id="GO:0046872">
    <property type="term" value="F:metal ion binding"/>
    <property type="evidence" value="ECO:0007669"/>
    <property type="project" value="UniProtKB-KW"/>
</dbReference>
<accession>A0A8C6WH76</accession>
<dbReference type="GO" id="GO:0016787">
    <property type="term" value="F:hydrolase activity"/>
    <property type="evidence" value="ECO:0007669"/>
    <property type="project" value="UniProtKB-KW"/>
</dbReference>
<sequence length="348" mass="39778">HLVAELRLDSQRHHQYFRMSAEQMDHLLSYIGPEIYRQSTNYRAAIEPKQRLAVALRFLASGDSLLSLSFAYRLGHATVQNSVHMVFAAIAKIMLPEFLPKPTEDTWREISLDFWERWNFPNCLGSGSLFFNYKKTFSVVLMALVDAQYRFRVIQVGDYGRTSDGGIYARSALGRGMEQQTLQVPSDAPLPGAARLGNIPFVIVGDAAFPLKTYLTRPYAQQNLTKEKRIFNYRLSRARMVVESAFGILASRWRIFYRRINLHPDKVDNVVVAACILHNYLLSPRDNQRLLDEQPRRMQGVRNMAGNRASQDALDLRDVFCQYFNSPEGSVVEWKKVTRCNSSGVNSA</sequence>
<keyword evidence="5" id="KW-0479">Metal-binding</keyword>